<evidence type="ECO:0000313" key="2">
    <source>
        <dbReference type="Proteomes" id="UP000185192"/>
    </source>
</evidence>
<keyword evidence="2" id="KW-1185">Reference proteome</keyword>
<proteinExistence type="predicted"/>
<protein>
    <submittedName>
        <fullName evidence="1">Uncharacterized protein</fullName>
    </submittedName>
</protein>
<reference evidence="2" key="1">
    <citation type="submission" date="2016-11" db="EMBL/GenBank/DDBJ databases">
        <authorList>
            <person name="Varghese N."/>
            <person name="Submissions S."/>
        </authorList>
    </citation>
    <scope>NUCLEOTIDE SEQUENCE [LARGE SCALE GENOMIC DNA]</scope>
    <source>
        <strain evidence="2">DSM 22363</strain>
    </source>
</reference>
<dbReference type="Proteomes" id="UP000185192">
    <property type="component" value="Unassembled WGS sequence"/>
</dbReference>
<accession>A0A1N6H0X5</accession>
<organism evidence="1 2">
    <name type="scientific">Parasphingorhabdus marina DSM 22363</name>
    <dbReference type="NCBI Taxonomy" id="1123272"/>
    <lineage>
        <taxon>Bacteria</taxon>
        <taxon>Pseudomonadati</taxon>
        <taxon>Pseudomonadota</taxon>
        <taxon>Alphaproteobacteria</taxon>
        <taxon>Sphingomonadales</taxon>
        <taxon>Sphingomonadaceae</taxon>
        <taxon>Parasphingorhabdus</taxon>
    </lineage>
</organism>
<dbReference type="AlphaFoldDB" id="A0A1N6H0X5"/>
<sequence length="167" mass="17937">MDVKRLHIWTGAFSIALLGQAASAQTLRSFELQGQSETRAVAKVTIPLGGQRSSADNTPRLDFAVQTHRFQPVKSDPALRFRANWDEQTSLQHQTSLSFTLEPAPRMLLNGKQLAKFGPTLQADQAEDEGGGGNTALWVIGGLVVAGAVLAVAVTADTINTIQELDE</sequence>
<name>A0A1N6H0X5_9SPHN</name>
<dbReference type="EMBL" id="FSQW01000002">
    <property type="protein sequence ID" value="SIO13461.1"/>
    <property type="molecule type" value="Genomic_DNA"/>
</dbReference>
<evidence type="ECO:0000313" key="1">
    <source>
        <dbReference type="EMBL" id="SIO13461.1"/>
    </source>
</evidence>
<gene>
    <name evidence="1" type="ORF">SAMN02745824_3085</name>
</gene>